<dbReference type="SMART" id="SM00387">
    <property type="entry name" value="HATPase_c"/>
    <property type="match status" value="1"/>
</dbReference>
<dbReference type="Gene3D" id="1.10.287.130">
    <property type="match status" value="1"/>
</dbReference>
<organism evidence="16 17">
    <name type="scientific">Thalassobaculum fulvum</name>
    <dbReference type="NCBI Taxonomy" id="1633335"/>
    <lineage>
        <taxon>Bacteria</taxon>
        <taxon>Pseudomonadati</taxon>
        <taxon>Pseudomonadota</taxon>
        <taxon>Alphaproteobacteria</taxon>
        <taxon>Rhodospirillales</taxon>
        <taxon>Thalassobaculaceae</taxon>
        <taxon>Thalassobaculum</taxon>
    </lineage>
</organism>
<feature type="domain" description="Response regulatory" evidence="14">
    <location>
        <begin position="828"/>
        <end position="945"/>
    </location>
</feature>
<evidence type="ECO:0000256" key="8">
    <source>
        <dbReference type="ARBA" id="ARBA00022777"/>
    </source>
</evidence>
<dbReference type="PROSITE" id="PS50113">
    <property type="entry name" value="PAC"/>
    <property type="match status" value="1"/>
</dbReference>
<dbReference type="InterPro" id="IPR036890">
    <property type="entry name" value="HATPase_C_sf"/>
</dbReference>
<accession>A0A918XY92</accession>
<evidence type="ECO:0000256" key="10">
    <source>
        <dbReference type="ARBA" id="ARBA00023012"/>
    </source>
</evidence>
<dbReference type="SUPFAM" id="SSF55874">
    <property type="entry name" value="ATPase domain of HSP90 chaperone/DNA topoisomerase II/histidine kinase"/>
    <property type="match status" value="1"/>
</dbReference>
<dbReference type="InterPro" id="IPR011006">
    <property type="entry name" value="CheY-like_superfamily"/>
</dbReference>
<evidence type="ECO:0000256" key="5">
    <source>
        <dbReference type="ARBA" id="ARBA00022553"/>
    </source>
</evidence>
<dbReference type="Pfam" id="PF08448">
    <property type="entry name" value="PAS_4"/>
    <property type="match status" value="1"/>
</dbReference>
<keyword evidence="6" id="KW-0808">Transferase</keyword>
<dbReference type="GO" id="GO:0005524">
    <property type="term" value="F:ATP binding"/>
    <property type="evidence" value="ECO:0007669"/>
    <property type="project" value="UniProtKB-KW"/>
</dbReference>
<dbReference type="InterPro" id="IPR001610">
    <property type="entry name" value="PAC"/>
</dbReference>
<comment type="caution">
    <text evidence="16">The sequence shown here is derived from an EMBL/GenBank/DDBJ whole genome shotgun (WGS) entry which is preliminary data.</text>
</comment>
<keyword evidence="8" id="KW-0418">Kinase</keyword>
<dbReference type="InterPro" id="IPR035965">
    <property type="entry name" value="PAS-like_dom_sf"/>
</dbReference>
<evidence type="ECO:0000259" key="14">
    <source>
        <dbReference type="PROSITE" id="PS50110"/>
    </source>
</evidence>
<keyword evidence="10" id="KW-0902">Two-component regulatory system</keyword>
<dbReference type="FunFam" id="3.30.565.10:FF:000023">
    <property type="entry name" value="PAS domain-containing sensor histidine kinase"/>
    <property type="match status" value="1"/>
</dbReference>
<dbReference type="SMART" id="SM00448">
    <property type="entry name" value="REC"/>
    <property type="match status" value="1"/>
</dbReference>
<evidence type="ECO:0000256" key="2">
    <source>
        <dbReference type="ARBA" id="ARBA00004236"/>
    </source>
</evidence>
<dbReference type="Pfam" id="PF00072">
    <property type="entry name" value="Response_reg"/>
    <property type="match status" value="1"/>
</dbReference>
<dbReference type="SUPFAM" id="SSF52172">
    <property type="entry name" value="CheY-like"/>
    <property type="match status" value="1"/>
</dbReference>
<dbReference type="PROSITE" id="PS50109">
    <property type="entry name" value="HIS_KIN"/>
    <property type="match status" value="1"/>
</dbReference>
<dbReference type="Pfam" id="PF12860">
    <property type="entry name" value="PAS_7"/>
    <property type="match status" value="1"/>
</dbReference>
<evidence type="ECO:0000256" key="4">
    <source>
        <dbReference type="ARBA" id="ARBA00022475"/>
    </source>
</evidence>
<dbReference type="EMBL" id="BMZS01000014">
    <property type="protein sequence ID" value="GHD62143.1"/>
    <property type="molecule type" value="Genomic_DNA"/>
</dbReference>
<dbReference type="Pfam" id="PF22588">
    <property type="entry name" value="dCache_1_like"/>
    <property type="match status" value="1"/>
</dbReference>
<dbReference type="AlphaFoldDB" id="A0A918XY92"/>
<dbReference type="PROSITE" id="PS50110">
    <property type="entry name" value="RESPONSE_REGULATORY"/>
    <property type="match status" value="1"/>
</dbReference>
<dbReference type="NCBIfam" id="TIGR00229">
    <property type="entry name" value="sensory_box"/>
    <property type="match status" value="1"/>
</dbReference>
<dbReference type="Pfam" id="PF00512">
    <property type="entry name" value="HisKA"/>
    <property type="match status" value="1"/>
</dbReference>
<dbReference type="SUPFAM" id="SSF47384">
    <property type="entry name" value="Homodimeric domain of signal transducing histidine kinase"/>
    <property type="match status" value="1"/>
</dbReference>
<dbReference type="EC" id="2.7.13.3" evidence="3"/>
<protein>
    <recommendedName>
        <fullName evidence="3">histidine kinase</fullName>
        <ecNumber evidence="3">2.7.13.3</ecNumber>
    </recommendedName>
</protein>
<dbReference type="Gene3D" id="3.30.450.20">
    <property type="entry name" value="PAS domain"/>
    <property type="match status" value="4"/>
</dbReference>
<dbReference type="PANTHER" id="PTHR43047:SF72">
    <property type="entry name" value="OSMOSENSING HISTIDINE PROTEIN KINASE SLN1"/>
    <property type="match status" value="1"/>
</dbReference>
<dbReference type="InterPro" id="IPR004358">
    <property type="entry name" value="Sig_transdc_His_kin-like_C"/>
</dbReference>
<evidence type="ECO:0000259" key="13">
    <source>
        <dbReference type="PROSITE" id="PS50109"/>
    </source>
</evidence>
<dbReference type="GO" id="GO:0000155">
    <property type="term" value="F:phosphorelay sensor kinase activity"/>
    <property type="evidence" value="ECO:0007669"/>
    <property type="project" value="InterPro"/>
</dbReference>
<dbReference type="CDD" id="cd12914">
    <property type="entry name" value="PDC1_DGC_like"/>
    <property type="match status" value="1"/>
</dbReference>
<evidence type="ECO:0000313" key="16">
    <source>
        <dbReference type="EMBL" id="GHD62143.1"/>
    </source>
</evidence>
<dbReference type="Proteomes" id="UP000630353">
    <property type="component" value="Unassembled WGS sequence"/>
</dbReference>
<dbReference type="PRINTS" id="PR00344">
    <property type="entry name" value="BCTRLSENSOR"/>
</dbReference>
<comment type="catalytic activity">
    <reaction evidence="1">
        <text>ATP + protein L-histidine = ADP + protein N-phospho-L-histidine.</text>
        <dbReference type="EC" id="2.7.13.3"/>
    </reaction>
</comment>
<dbReference type="InterPro" id="IPR003594">
    <property type="entry name" value="HATPase_dom"/>
</dbReference>
<keyword evidence="11" id="KW-0472">Membrane</keyword>
<sequence length="955" mass="104458">MRPSQQILAAAVLGISVLLASFGYDQWRHYREEVVEAERNVSSAAAVLAAHTARTFDAAQRALRAVARVHEDALRNGYAAATSHRLLKAIHGGSPVFRSIGWVDAEGNRKVSSLFADPPPLNVADQEQFRALRDRPDEGRALYVPAPVRSQILDAWIVSVSLRLDDPDGGFNGIAGGVVDLDYFARVFRSIALGEHDVVTLFRADGVILAREPLDASLLGTSLAGRPFMTDVVRRAPNGVFRTLGLSDKAKRIVGYAVDPDSGFIVTVAARNDEVLEPFWSDFALAGTRTGLIVLAIGWGAWLLVRQTRRREQLASELRFNEARFRDFAASSGDWFWETDAEHRIVWVSDTVEVATGVPAKWHYGRTRLELIAPEAMPAERWEEHLADLGERRSFRDFEYLRRGPTGDRWIRISGVPVFDEEGRFEGYRGSGRDVTELRRAEQRLRDAVESLPATFLLFDAEDRLIYTNGNAGRAAPELAEVDRVGDRFETILRRSLETGALRDAAADPEAWFEWRLERHRAAEGSTLVRVGDRVVDIIERPTSEGGIIVLRFDVTDREMALAAAEAARAAADEANRAKSEFLSSMSHELRTPLNAIIGFGQILQLDREGRLSAEQRQYSEHVVRSGEHLLSLVNEVLDLAGVEAGRLRLSLEPVPVDSVLREAIKTMQPVAQKAGIDLGLVGSVAVPDVQADAQRLRQILLNLLSNAIKYNRADGSVTVAVEASEDGCVRISVTDTGRGISAEQLAHLFVPFQRLGAEFTHIEGTGIGLALSKRLIEAMEGRIGASSQPGRGSTFWIEVPVAASAAPRPPLEASRDASPLAAAGGYSVLYVEDNPLNVSLMDYLLETLPAVTMYAAPSGEIGLDLARAQRPDVIVLDLNLPGMGGFEVLERLRRDPETAGIPVIALTASAMPSDVKRGLAAGFFRYLAKPLKFDEFLSCIDDALSRRSAAAGPG</sequence>
<dbReference type="InterPro" id="IPR036097">
    <property type="entry name" value="HisK_dim/P_sf"/>
</dbReference>
<reference evidence="16" key="2">
    <citation type="submission" date="2020-09" db="EMBL/GenBank/DDBJ databases">
        <authorList>
            <person name="Sun Q."/>
            <person name="Kim S."/>
        </authorList>
    </citation>
    <scope>NUCLEOTIDE SEQUENCE</scope>
    <source>
        <strain evidence="16">KCTC 42651</strain>
    </source>
</reference>
<proteinExistence type="predicted"/>
<keyword evidence="17" id="KW-1185">Reference proteome</keyword>
<evidence type="ECO:0000256" key="7">
    <source>
        <dbReference type="ARBA" id="ARBA00022741"/>
    </source>
</evidence>
<feature type="domain" description="PAC" evidence="15">
    <location>
        <begin position="394"/>
        <end position="447"/>
    </location>
</feature>
<keyword evidence="7" id="KW-0547">Nucleotide-binding</keyword>
<evidence type="ECO:0000259" key="15">
    <source>
        <dbReference type="PROSITE" id="PS50113"/>
    </source>
</evidence>
<evidence type="ECO:0000256" key="1">
    <source>
        <dbReference type="ARBA" id="ARBA00000085"/>
    </source>
</evidence>
<dbReference type="Gene3D" id="3.40.50.2300">
    <property type="match status" value="1"/>
</dbReference>
<dbReference type="GO" id="GO:0005886">
    <property type="term" value="C:plasma membrane"/>
    <property type="evidence" value="ECO:0007669"/>
    <property type="project" value="UniProtKB-SubCell"/>
</dbReference>
<dbReference type="SMART" id="SM00086">
    <property type="entry name" value="PAC"/>
    <property type="match status" value="1"/>
</dbReference>
<dbReference type="CDD" id="cd00082">
    <property type="entry name" value="HisKA"/>
    <property type="match status" value="1"/>
</dbReference>
<feature type="modified residue" description="4-aspartylphosphate" evidence="12">
    <location>
        <position position="878"/>
    </location>
</feature>
<keyword evidence="5 12" id="KW-0597">Phosphoprotein</keyword>
<evidence type="ECO:0000256" key="6">
    <source>
        <dbReference type="ARBA" id="ARBA00022679"/>
    </source>
</evidence>
<evidence type="ECO:0000313" key="17">
    <source>
        <dbReference type="Proteomes" id="UP000630353"/>
    </source>
</evidence>
<dbReference type="InterPro" id="IPR013656">
    <property type="entry name" value="PAS_4"/>
</dbReference>
<reference evidence="16" key="1">
    <citation type="journal article" date="2014" name="Int. J. Syst. Evol. Microbiol.">
        <title>Complete genome sequence of Corynebacterium casei LMG S-19264T (=DSM 44701T), isolated from a smear-ripened cheese.</title>
        <authorList>
            <consortium name="US DOE Joint Genome Institute (JGI-PGF)"/>
            <person name="Walter F."/>
            <person name="Albersmeier A."/>
            <person name="Kalinowski J."/>
            <person name="Ruckert C."/>
        </authorList>
    </citation>
    <scope>NUCLEOTIDE SEQUENCE</scope>
    <source>
        <strain evidence="16">KCTC 42651</strain>
    </source>
</reference>
<feature type="domain" description="Histidine kinase" evidence="13">
    <location>
        <begin position="585"/>
        <end position="804"/>
    </location>
</feature>
<dbReference type="Pfam" id="PF02518">
    <property type="entry name" value="HATPase_c"/>
    <property type="match status" value="1"/>
</dbReference>
<dbReference type="PANTHER" id="PTHR43047">
    <property type="entry name" value="TWO-COMPONENT HISTIDINE PROTEIN KINASE"/>
    <property type="match status" value="1"/>
</dbReference>
<dbReference type="GO" id="GO:0009927">
    <property type="term" value="F:histidine phosphotransfer kinase activity"/>
    <property type="evidence" value="ECO:0007669"/>
    <property type="project" value="TreeGrafter"/>
</dbReference>
<dbReference type="InterPro" id="IPR005467">
    <property type="entry name" value="His_kinase_dom"/>
</dbReference>
<dbReference type="Gene3D" id="3.30.565.10">
    <property type="entry name" value="Histidine kinase-like ATPase, C-terminal domain"/>
    <property type="match status" value="1"/>
</dbReference>
<dbReference type="SMART" id="SM00091">
    <property type="entry name" value="PAS"/>
    <property type="match status" value="2"/>
</dbReference>
<dbReference type="InterPro" id="IPR000014">
    <property type="entry name" value="PAS"/>
</dbReference>
<dbReference type="InterPro" id="IPR003661">
    <property type="entry name" value="HisK_dim/P_dom"/>
</dbReference>
<dbReference type="InterPro" id="IPR000700">
    <property type="entry name" value="PAS-assoc_C"/>
</dbReference>
<dbReference type="CDD" id="cd16922">
    <property type="entry name" value="HATPase_EvgS-ArcB-TorS-like"/>
    <property type="match status" value="1"/>
</dbReference>
<dbReference type="CDD" id="cd12915">
    <property type="entry name" value="PDC2_DGC_like"/>
    <property type="match status" value="1"/>
</dbReference>
<keyword evidence="4" id="KW-1003">Cell membrane</keyword>
<name>A0A918XY92_9PROT</name>
<dbReference type="CDD" id="cd00130">
    <property type="entry name" value="PAS"/>
    <property type="match status" value="1"/>
</dbReference>
<evidence type="ECO:0000256" key="11">
    <source>
        <dbReference type="ARBA" id="ARBA00023136"/>
    </source>
</evidence>
<keyword evidence="9" id="KW-0067">ATP-binding</keyword>
<evidence type="ECO:0000256" key="12">
    <source>
        <dbReference type="PROSITE-ProRule" id="PRU00169"/>
    </source>
</evidence>
<evidence type="ECO:0000256" key="9">
    <source>
        <dbReference type="ARBA" id="ARBA00022840"/>
    </source>
</evidence>
<dbReference type="SUPFAM" id="SSF55785">
    <property type="entry name" value="PYP-like sensor domain (PAS domain)"/>
    <property type="match status" value="1"/>
</dbReference>
<dbReference type="InterPro" id="IPR054327">
    <property type="entry name" value="His-kinase-like_sensor"/>
</dbReference>
<dbReference type="SMART" id="SM00388">
    <property type="entry name" value="HisKA"/>
    <property type="match status" value="1"/>
</dbReference>
<evidence type="ECO:0000256" key="3">
    <source>
        <dbReference type="ARBA" id="ARBA00012438"/>
    </source>
</evidence>
<dbReference type="InterPro" id="IPR001789">
    <property type="entry name" value="Sig_transdc_resp-reg_receiver"/>
</dbReference>
<gene>
    <name evidence="16" type="ORF">GCM10017083_50550</name>
</gene>
<comment type="subcellular location">
    <subcellularLocation>
        <location evidence="2">Cell membrane</location>
    </subcellularLocation>
</comment>